<reference evidence="3 4" key="1">
    <citation type="submission" date="2015-08" db="EMBL/GenBank/DDBJ databases">
        <title>Next Generation Sequencing and Analysis of the Genome of Puccinia sorghi L Schw, the Causal Agent of Maize Common Rust.</title>
        <authorList>
            <person name="Rochi L."/>
            <person name="Burguener G."/>
            <person name="Darino M."/>
            <person name="Turjanski A."/>
            <person name="Kreff E."/>
            <person name="Dieguez M.J."/>
            <person name="Sacco F."/>
        </authorList>
    </citation>
    <scope>NUCLEOTIDE SEQUENCE [LARGE SCALE GENOMIC DNA]</scope>
    <source>
        <strain evidence="3 4">RO10H11247</strain>
    </source>
</reference>
<organism evidence="3 4">
    <name type="scientific">Puccinia sorghi</name>
    <dbReference type="NCBI Taxonomy" id="27349"/>
    <lineage>
        <taxon>Eukaryota</taxon>
        <taxon>Fungi</taxon>
        <taxon>Dikarya</taxon>
        <taxon>Basidiomycota</taxon>
        <taxon>Pucciniomycotina</taxon>
        <taxon>Pucciniomycetes</taxon>
        <taxon>Pucciniales</taxon>
        <taxon>Pucciniaceae</taxon>
        <taxon>Puccinia</taxon>
    </lineage>
</organism>
<evidence type="ECO:0000256" key="1">
    <source>
        <dbReference type="SAM" id="MobiDB-lite"/>
    </source>
</evidence>
<feature type="compositionally biased region" description="Pro residues" evidence="1">
    <location>
        <begin position="187"/>
        <end position="196"/>
    </location>
</feature>
<sequence>SAPNAWPRRRRSDKLRPASMPSNTPPPLNQIPLPHPTPTLRRHLRRRCQGPFPTDASKVAFAASFMQDYAATWCQPYLNQIFNGELLDWTDFLKYMEASFFDHNRHHQAKVALRNIRQTRSASNYTQDFNQHSRTTGWPDALLMSLYQNGLKENFQLAVLMSNIQFDSPVHARDGPESGPDHRRHPTSPPHPPSRP</sequence>
<proteinExistence type="predicted"/>
<dbReference type="Pfam" id="PF03732">
    <property type="entry name" value="Retrotrans_gag"/>
    <property type="match status" value="1"/>
</dbReference>
<dbReference type="PANTHER" id="PTHR15503">
    <property type="entry name" value="LDOC1 RELATED"/>
    <property type="match status" value="1"/>
</dbReference>
<gene>
    <name evidence="3" type="ORF">VP01_9489g1</name>
</gene>
<feature type="compositionally biased region" description="Basic and acidic residues" evidence="1">
    <location>
        <begin position="170"/>
        <end position="181"/>
    </location>
</feature>
<accession>A0A0L6U8K4</accession>
<feature type="non-terminal residue" evidence="3">
    <location>
        <position position="1"/>
    </location>
</feature>
<protein>
    <recommendedName>
        <fullName evidence="2">Retrotransposon gag domain-containing protein</fullName>
    </recommendedName>
</protein>
<dbReference type="InterPro" id="IPR005162">
    <property type="entry name" value="Retrotrans_gag_dom"/>
</dbReference>
<name>A0A0L6U8K4_9BASI</name>
<evidence type="ECO:0000259" key="2">
    <source>
        <dbReference type="Pfam" id="PF03732"/>
    </source>
</evidence>
<feature type="domain" description="Retrotransposon gag" evidence="2">
    <location>
        <begin position="61"/>
        <end position="153"/>
    </location>
</feature>
<evidence type="ECO:0000313" key="4">
    <source>
        <dbReference type="Proteomes" id="UP000037035"/>
    </source>
</evidence>
<feature type="region of interest" description="Disordered" evidence="1">
    <location>
        <begin position="169"/>
        <end position="196"/>
    </location>
</feature>
<dbReference type="AlphaFoldDB" id="A0A0L6U8K4"/>
<comment type="caution">
    <text evidence="3">The sequence shown here is derived from an EMBL/GenBank/DDBJ whole genome shotgun (WGS) entry which is preliminary data.</text>
</comment>
<dbReference type="InterPro" id="IPR032567">
    <property type="entry name" value="RTL1-rel"/>
</dbReference>
<feature type="compositionally biased region" description="Pro residues" evidence="1">
    <location>
        <begin position="23"/>
        <end position="37"/>
    </location>
</feature>
<feature type="region of interest" description="Disordered" evidence="1">
    <location>
        <begin position="1"/>
        <end position="37"/>
    </location>
</feature>
<evidence type="ECO:0000313" key="3">
    <source>
        <dbReference type="EMBL" id="KNZ44130.1"/>
    </source>
</evidence>
<dbReference type="Proteomes" id="UP000037035">
    <property type="component" value="Unassembled WGS sequence"/>
</dbReference>
<dbReference type="VEuPathDB" id="FungiDB:VP01_9489g1"/>
<dbReference type="OrthoDB" id="3206916at2759"/>
<dbReference type="PANTHER" id="PTHR15503:SF22">
    <property type="entry name" value="TRANSPOSON TY3-I GAG POLYPROTEIN"/>
    <property type="match status" value="1"/>
</dbReference>
<dbReference type="EMBL" id="LAVV01015147">
    <property type="protein sequence ID" value="KNZ44130.1"/>
    <property type="molecule type" value="Genomic_DNA"/>
</dbReference>
<keyword evidence="4" id="KW-1185">Reference proteome</keyword>